<keyword evidence="2" id="KW-1185">Reference proteome</keyword>
<evidence type="ECO:0000313" key="1">
    <source>
        <dbReference type="EMBL" id="MFE9224228.1"/>
    </source>
</evidence>
<proteinExistence type="predicted"/>
<reference evidence="1 2" key="1">
    <citation type="submission" date="2024-10" db="EMBL/GenBank/DDBJ databases">
        <title>The Natural Products Discovery Center: Release of the First 8490 Sequenced Strains for Exploring Actinobacteria Biosynthetic Diversity.</title>
        <authorList>
            <person name="Kalkreuter E."/>
            <person name="Kautsar S.A."/>
            <person name="Yang D."/>
            <person name="Bader C.D."/>
            <person name="Teijaro C.N."/>
            <person name="Fluegel L."/>
            <person name="Davis C.M."/>
            <person name="Simpson J.R."/>
            <person name="Lauterbach L."/>
            <person name="Steele A.D."/>
            <person name="Gui C."/>
            <person name="Meng S."/>
            <person name="Li G."/>
            <person name="Viehrig K."/>
            <person name="Ye F."/>
            <person name="Su P."/>
            <person name="Kiefer A.F."/>
            <person name="Nichols A."/>
            <person name="Cepeda A.J."/>
            <person name="Yan W."/>
            <person name="Fan B."/>
            <person name="Jiang Y."/>
            <person name="Adhikari A."/>
            <person name="Zheng C.-J."/>
            <person name="Schuster L."/>
            <person name="Cowan T.M."/>
            <person name="Smanski M.J."/>
            <person name="Chevrette M.G."/>
            <person name="De Carvalho L.P.S."/>
            <person name="Shen B."/>
        </authorList>
    </citation>
    <scope>NUCLEOTIDE SEQUENCE [LARGE SCALE GENOMIC DNA]</scope>
    <source>
        <strain evidence="1 2">NPDC007066</strain>
    </source>
</reference>
<comment type="caution">
    <text evidence="1">The sequence shown here is derived from an EMBL/GenBank/DDBJ whole genome shotgun (WGS) entry which is preliminary data.</text>
</comment>
<evidence type="ECO:0000313" key="2">
    <source>
        <dbReference type="Proteomes" id="UP001601288"/>
    </source>
</evidence>
<dbReference type="Proteomes" id="UP001601288">
    <property type="component" value="Unassembled WGS sequence"/>
</dbReference>
<organism evidence="1 2">
    <name type="scientific">Streptomyces massasporeus</name>
    <dbReference type="NCBI Taxonomy" id="67324"/>
    <lineage>
        <taxon>Bacteria</taxon>
        <taxon>Bacillati</taxon>
        <taxon>Actinomycetota</taxon>
        <taxon>Actinomycetes</taxon>
        <taxon>Kitasatosporales</taxon>
        <taxon>Streptomycetaceae</taxon>
        <taxon>Streptomyces</taxon>
    </lineage>
</organism>
<gene>
    <name evidence="1" type="ORF">ACFYM3_06225</name>
</gene>
<evidence type="ECO:0008006" key="3">
    <source>
        <dbReference type="Google" id="ProtNLM"/>
    </source>
</evidence>
<name>A0ABW6L6V8_9ACTN</name>
<sequence>MVEAHGNRWPHSWVKGRTFIEPDAHLADVDLIAWAHRYADGPTVI</sequence>
<dbReference type="EMBL" id="JBIAFP010000003">
    <property type="protein sequence ID" value="MFE9224228.1"/>
    <property type="molecule type" value="Genomic_DNA"/>
</dbReference>
<accession>A0ABW6L6V8</accession>
<protein>
    <recommendedName>
        <fullName evidence="3">Transposase</fullName>
    </recommendedName>
</protein>
<dbReference type="RefSeq" id="WP_358281796.1">
    <property type="nucleotide sequence ID" value="NZ_JBEYGJ010000011.1"/>
</dbReference>